<accession>A0A1Y2CS82</accession>
<feature type="compositionally biased region" description="Low complexity" evidence="1">
    <location>
        <begin position="242"/>
        <end position="252"/>
    </location>
</feature>
<name>A0A1Y2CS82_9FUNG</name>
<dbReference type="EMBL" id="MCGO01000008">
    <property type="protein sequence ID" value="ORY49756.1"/>
    <property type="molecule type" value="Genomic_DNA"/>
</dbReference>
<dbReference type="OrthoDB" id="5511684at2759"/>
<feature type="compositionally biased region" description="Basic and acidic residues" evidence="1">
    <location>
        <begin position="224"/>
        <end position="241"/>
    </location>
</feature>
<evidence type="ECO:0000313" key="2">
    <source>
        <dbReference type="EMBL" id="ORY49756.1"/>
    </source>
</evidence>
<feature type="compositionally biased region" description="Polar residues" evidence="1">
    <location>
        <begin position="207"/>
        <end position="223"/>
    </location>
</feature>
<keyword evidence="3" id="KW-1185">Reference proteome</keyword>
<comment type="caution">
    <text evidence="2">The sequence shown here is derived from an EMBL/GenBank/DDBJ whole genome shotgun (WGS) entry which is preliminary data.</text>
</comment>
<evidence type="ECO:0000313" key="3">
    <source>
        <dbReference type="Proteomes" id="UP000193642"/>
    </source>
</evidence>
<proteinExistence type="predicted"/>
<organism evidence="2 3">
    <name type="scientific">Rhizoclosmatium globosum</name>
    <dbReference type="NCBI Taxonomy" id="329046"/>
    <lineage>
        <taxon>Eukaryota</taxon>
        <taxon>Fungi</taxon>
        <taxon>Fungi incertae sedis</taxon>
        <taxon>Chytridiomycota</taxon>
        <taxon>Chytridiomycota incertae sedis</taxon>
        <taxon>Chytridiomycetes</taxon>
        <taxon>Chytridiales</taxon>
        <taxon>Chytriomycetaceae</taxon>
        <taxon>Rhizoclosmatium</taxon>
    </lineage>
</organism>
<feature type="region of interest" description="Disordered" evidence="1">
    <location>
        <begin position="1"/>
        <end position="46"/>
    </location>
</feature>
<protein>
    <submittedName>
        <fullName evidence="2">Uncharacterized protein</fullName>
    </submittedName>
</protein>
<dbReference type="AlphaFoldDB" id="A0A1Y2CS82"/>
<feature type="region of interest" description="Disordered" evidence="1">
    <location>
        <begin position="195"/>
        <end position="252"/>
    </location>
</feature>
<evidence type="ECO:0000256" key="1">
    <source>
        <dbReference type="SAM" id="MobiDB-lite"/>
    </source>
</evidence>
<dbReference type="Proteomes" id="UP000193642">
    <property type="component" value="Unassembled WGS sequence"/>
</dbReference>
<dbReference type="STRING" id="329046.A0A1Y2CS82"/>
<feature type="compositionally biased region" description="Pro residues" evidence="1">
    <location>
        <begin position="27"/>
        <end position="41"/>
    </location>
</feature>
<reference evidence="2 3" key="1">
    <citation type="submission" date="2016-07" db="EMBL/GenBank/DDBJ databases">
        <title>Pervasive Adenine N6-methylation of Active Genes in Fungi.</title>
        <authorList>
            <consortium name="DOE Joint Genome Institute"/>
            <person name="Mondo S.J."/>
            <person name="Dannebaum R.O."/>
            <person name="Kuo R.C."/>
            <person name="Labutti K."/>
            <person name="Haridas S."/>
            <person name="Kuo A."/>
            <person name="Salamov A."/>
            <person name="Ahrendt S.R."/>
            <person name="Lipzen A."/>
            <person name="Sullivan W."/>
            <person name="Andreopoulos W.B."/>
            <person name="Clum A."/>
            <person name="Lindquist E."/>
            <person name="Daum C."/>
            <person name="Ramamoorthy G.K."/>
            <person name="Gryganskyi A."/>
            <person name="Culley D."/>
            <person name="Magnuson J.K."/>
            <person name="James T.Y."/>
            <person name="O'Malley M.A."/>
            <person name="Stajich J.E."/>
            <person name="Spatafora J.W."/>
            <person name="Visel A."/>
            <person name="Grigoriev I.V."/>
        </authorList>
    </citation>
    <scope>NUCLEOTIDE SEQUENCE [LARGE SCALE GENOMIC DNA]</scope>
    <source>
        <strain evidence="2 3">JEL800</strain>
    </source>
</reference>
<gene>
    <name evidence="2" type="ORF">BCR33DRAFT_713369</name>
</gene>
<sequence length="366" mass="40273">MGSKPVSESESEYDSDTSSDVPDWPEELPPPPPRIAEPPPTRKSTKTLLDAVTCRKAPLYDNCKLLGKDGALMAMISRKRRDWYLKKGIAEVVDESSIRILFTPKGPGGSEYGITEKANCCVVCGRTEKLFRTYIVPHAYRSEFPSRLSMSQSHDVVLQCDICFPKWAKASGVLRNQLAKEFGAPVNGIVVVESQGTEPANDPPNTAPISESNGIDSLSINSRNELDQKGKGKEVEAKDTDSITSGATTGTGSLNSAKSAAKALLKVGVSIPSDRKASLLDRVSQFLGKDVDAITTEELEQLANTPIHQLAGKDRVVLTHERIVVNAFKGREQELAERWRAMFLEECKPKHLPSFWRVGFVKEEWM</sequence>